<evidence type="ECO:0000313" key="8">
    <source>
        <dbReference type="Proteomes" id="UP000812966"/>
    </source>
</evidence>
<dbReference type="GO" id="GO:0000124">
    <property type="term" value="C:SAGA complex"/>
    <property type="evidence" value="ECO:0007669"/>
    <property type="project" value="TreeGrafter"/>
</dbReference>
<feature type="compositionally biased region" description="Low complexity" evidence="6">
    <location>
        <begin position="46"/>
        <end position="58"/>
    </location>
</feature>
<evidence type="ECO:0000256" key="5">
    <source>
        <dbReference type="ARBA" id="ARBA00025730"/>
    </source>
</evidence>
<sequence length="234" mass="25443">MRPDNASTTAPPQIQQPSQQASTSTMHANPNPQPPGSQAGPPPMHSNINNSTPNSNTNAEAGPGPRTVGQGQGPPQFLSSSGLSGLPGTATTNAAQKREEERRKDVAERKRREREEMLMKKDKSLGEMLVMLEDYQPLIPDEVTDYYLQRSGFECDDPRIKRLLSLAAQKFVNDIASDAFHYAKLRMNAPSAKTGKAGSKGNEKDKGKVVLTMDDLSNALGEHGVNARKPDYCE</sequence>
<keyword evidence="4" id="KW-0539">Nucleus</keyword>
<name>A0A8K0NR97_9TREE</name>
<organism evidence="7 8">
    <name type="scientific">Filobasidium floriforme</name>
    <dbReference type="NCBI Taxonomy" id="5210"/>
    <lineage>
        <taxon>Eukaryota</taxon>
        <taxon>Fungi</taxon>
        <taxon>Dikarya</taxon>
        <taxon>Basidiomycota</taxon>
        <taxon>Agaricomycotina</taxon>
        <taxon>Tremellomycetes</taxon>
        <taxon>Filobasidiales</taxon>
        <taxon>Filobasidiaceae</taxon>
        <taxon>Filobasidium</taxon>
    </lineage>
</organism>
<dbReference type="PRINTS" id="PR01443">
    <property type="entry name" value="TFIID30KDSUB"/>
</dbReference>
<feature type="compositionally biased region" description="Low complexity" evidence="6">
    <location>
        <begin position="73"/>
        <end position="88"/>
    </location>
</feature>
<dbReference type="AlphaFoldDB" id="A0A8K0NR97"/>
<comment type="caution">
    <text evidence="7">The sequence shown here is derived from an EMBL/GenBank/DDBJ whole genome shotgun (WGS) entry which is preliminary data.</text>
</comment>
<accession>A0A8K0NR97</accession>
<feature type="compositionally biased region" description="Basic and acidic residues" evidence="6">
    <location>
        <begin position="96"/>
        <end position="119"/>
    </location>
</feature>
<dbReference type="Proteomes" id="UP000812966">
    <property type="component" value="Unassembled WGS sequence"/>
</dbReference>
<dbReference type="GO" id="GO:0005669">
    <property type="term" value="C:transcription factor TFIID complex"/>
    <property type="evidence" value="ECO:0007669"/>
    <property type="project" value="TreeGrafter"/>
</dbReference>
<dbReference type="EMBL" id="JABELV010000144">
    <property type="protein sequence ID" value="KAG7529577.1"/>
    <property type="molecule type" value="Genomic_DNA"/>
</dbReference>
<keyword evidence="3" id="KW-0804">Transcription</keyword>
<feature type="compositionally biased region" description="Low complexity" evidence="6">
    <location>
        <begin position="1"/>
        <end position="30"/>
    </location>
</feature>
<evidence type="ECO:0000256" key="1">
    <source>
        <dbReference type="ARBA" id="ARBA00004123"/>
    </source>
</evidence>
<comment type="similarity">
    <text evidence="5">Belongs to the TAF10 family.</text>
</comment>
<proteinExistence type="inferred from homology"/>
<feature type="compositionally biased region" description="Pro residues" evidence="6">
    <location>
        <begin position="31"/>
        <end position="44"/>
    </location>
</feature>
<keyword evidence="2" id="KW-0805">Transcription regulation</keyword>
<feature type="region of interest" description="Disordered" evidence="6">
    <location>
        <begin position="1"/>
        <end position="119"/>
    </location>
</feature>
<evidence type="ECO:0008006" key="9">
    <source>
        <dbReference type="Google" id="ProtNLM"/>
    </source>
</evidence>
<evidence type="ECO:0000256" key="4">
    <source>
        <dbReference type="ARBA" id="ARBA00023242"/>
    </source>
</evidence>
<dbReference type="CDD" id="cd07982">
    <property type="entry name" value="HFD_TAF10"/>
    <property type="match status" value="1"/>
</dbReference>
<dbReference type="GO" id="GO:0016251">
    <property type="term" value="F:RNA polymerase II general transcription initiation factor activity"/>
    <property type="evidence" value="ECO:0007669"/>
    <property type="project" value="TreeGrafter"/>
</dbReference>
<evidence type="ECO:0000256" key="2">
    <source>
        <dbReference type="ARBA" id="ARBA00023015"/>
    </source>
</evidence>
<dbReference type="PANTHER" id="PTHR21242">
    <property type="entry name" value="TRANSCRIPTION INITIATION FACTOR TFIID SUBUNIT 10"/>
    <property type="match status" value="1"/>
</dbReference>
<gene>
    <name evidence="7" type="ORF">FFLO_05549</name>
</gene>
<evidence type="ECO:0000256" key="3">
    <source>
        <dbReference type="ARBA" id="ARBA00023163"/>
    </source>
</evidence>
<dbReference type="Pfam" id="PF03540">
    <property type="entry name" value="TAF10"/>
    <property type="match status" value="1"/>
</dbReference>
<evidence type="ECO:0000313" key="7">
    <source>
        <dbReference type="EMBL" id="KAG7529577.1"/>
    </source>
</evidence>
<dbReference type="GO" id="GO:0006367">
    <property type="term" value="P:transcription initiation at RNA polymerase II promoter"/>
    <property type="evidence" value="ECO:0007669"/>
    <property type="project" value="TreeGrafter"/>
</dbReference>
<keyword evidence="8" id="KW-1185">Reference proteome</keyword>
<reference evidence="7" key="1">
    <citation type="submission" date="2020-04" db="EMBL/GenBank/DDBJ databases">
        <title>Analysis of mating type loci in Filobasidium floriforme.</title>
        <authorList>
            <person name="Nowrousian M."/>
        </authorList>
    </citation>
    <scope>NUCLEOTIDE SEQUENCE</scope>
    <source>
        <strain evidence="7">CBS 6242</strain>
    </source>
</reference>
<protein>
    <recommendedName>
        <fullName evidence="9">Transcription initiation factor TFIID subunit 10</fullName>
    </recommendedName>
</protein>
<evidence type="ECO:0000256" key="6">
    <source>
        <dbReference type="SAM" id="MobiDB-lite"/>
    </source>
</evidence>
<dbReference type="InterPro" id="IPR003923">
    <property type="entry name" value="TAF10"/>
</dbReference>
<comment type="subcellular location">
    <subcellularLocation>
        <location evidence="1">Nucleus</location>
    </subcellularLocation>
</comment>
<dbReference type="PANTHER" id="PTHR21242:SF0">
    <property type="entry name" value="TRANSCRIPTION INITIATION FACTOR TFIID SUBUNIT 10"/>
    <property type="match status" value="1"/>
</dbReference>
<dbReference type="GO" id="GO:1990841">
    <property type="term" value="F:promoter-specific chromatin binding"/>
    <property type="evidence" value="ECO:0007669"/>
    <property type="project" value="TreeGrafter"/>
</dbReference>